<protein>
    <submittedName>
        <fullName evidence="1">Uncharacterized protein</fullName>
    </submittedName>
</protein>
<evidence type="ECO:0000313" key="2">
    <source>
        <dbReference type="Proteomes" id="UP000050525"/>
    </source>
</evidence>
<dbReference type="EMBL" id="AKHW03006164">
    <property type="protein sequence ID" value="KYO23851.1"/>
    <property type="molecule type" value="Genomic_DNA"/>
</dbReference>
<comment type="caution">
    <text evidence="1">The sequence shown here is derived from an EMBL/GenBank/DDBJ whole genome shotgun (WGS) entry which is preliminary data.</text>
</comment>
<keyword evidence="2" id="KW-1185">Reference proteome</keyword>
<gene>
    <name evidence="1" type="ORF">Y1Q_0015836</name>
</gene>
<sequence>MVTSSWIDRKIQPLPFICASSGRGLSENQLDQVLLIGLTRDITDVFNLYVGRMRLSTRMSITCMSITYRDQSLTVKFGTLADRATITIQATS</sequence>
<name>A0A151MH62_ALLMI</name>
<reference evidence="1 2" key="1">
    <citation type="journal article" date="2012" name="Genome Biol.">
        <title>Sequencing three crocodilian genomes to illuminate the evolution of archosaurs and amniotes.</title>
        <authorList>
            <person name="St John J.A."/>
            <person name="Braun E.L."/>
            <person name="Isberg S.R."/>
            <person name="Miles L.G."/>
            <person name="Chong A.Y."/>
            <person name="Gongora J."/>
            <person name="Dalzell P."/>
            <person name="Moran C."/>
            <person name="Bed'hom B."/>
            <person name="Abzhanov A."/>
            <person name="Burgess S.C."/>
            <person name="Cooksey A.M."/>
            <person name="Castoe T.A."/>
            <person name="Crawford N.G."/>
            <person name="Densmore L.D."/>
            <person name="Drew J.C."/>
            <person name="Edwards S.V."/>
            <person name="Faircloth B.C."/>
            <person name="Fujita M.K."/>
            <person name="Greenwold M.J."/>
            <person name="Hoffmann F.G."/>
            <person name="Howard J.M."/>
            <person name="Iguchi T."/>
            <person name="Janes D.E."/>
            <person name="Khan S.Y."/>
            <person name="Kohno S."/>
            <person name="de Koning A.J."/>
            <person name="Lance S.L."/>
            <person name="McCarthy F.M."/>
            <person name="McCormack J.E."/>
            <person name="Merchant M.E."/>
            <person name="Peterson D.G."/>
            <person name="Pollock D.D."/>
            <person name="Pourmand N."/>
            <person name="Raney B.J."/>
            <person name="Roessler K.A."/>
            <person name="Sanford J.R."/>
            <person name="Sawyer R.H."/>
            <person name="Schmidt C.J."/>
            <person name="Triplett E.W."/>
            <person name="Tuberville T.D."/>
            <person name="Venegas-Anaya M."/>
            <person name="Howard J.T."/>
            <person name="Jarvis E.D."/>
            <person name="Guillette L.J.Jr."/>
            <person name="Glenn T.C."/>
            <person name="Green R.E."/>
            <person name="Ray D.A."/>
        </authorList>
    </citation>
    <scope>NUCLEOTIDE SEQUENCE [LARGE SCALE GENOMIC DNA]</scope>
    <source>
        <strain evidence="1">KSC_2009_1</strain>
    </source>
</reference>
<dbReference type="AlphaFoldDB" id="A0A151MH62"/>
<accession>A0A151MH62</accession>
<evidence type="ECO:0000313" key="1">
    <source>
        <dbReference type="EMBL" id="KYO23851.1"/>
    </source>
</evidence>
<organism evidence="1 2">
    <name type="scientific">Alligator mississippiensis</name>
    <name type="common">American alligator</name>
    <dbReference type="NCBI Taxonomy" id="8496"/>
    <lineage>
        <taxon>Eukaryota</taxon>
        <taxon>Metazoa</taxon>
        <taxon>Chordata</taxon>
        <taxon>Craniata</taxon>
        <taxon>Vertebrata</taxon>
        <taxon>Euteleostomi</taxon>
        <taxon>Archelosauria</taxon>
        <taxon>Archosauria</taxon>
        <taxon>Crocodylia</taxon>
        <taxon>Alligatoridae</taxon>
        <taxon>Alligatorinae</taxon>
        <taxon>Alligator</taxon>
    </lineage>
</organism>
<dbReference type="Proteomes" id="UP000050525">
    <property type="component" value="Unassembled WGS sequence"/>
</dbReference>
<proteinExistence type="predicted"/>